<reference evidence="6 7" key="1">
    <citation type="submission" date="2019-04" db="EMBL/GenBank/DDBJ databases">
        <title>Sphingobacterium olei sp. nov., isolated from oil-contaminated soil.</title>
        <authorList>
            <person name="Liu B."/>
        </authorList>
    </citation>
    <scope>NUCLEOTIDE SEQUENCE [LARGE SCALE GENOMIC DNA]</scope>
    <source>
        <strain evidence="6 7">HAL-9</strain>
    </source>
</reference>
<dbReference type="GO" id="GO:0005829">
    <property type="term" value="C:cytosol"/>
    <property type="evidence" value="ECO:0007669"/>
    <property type="project" value="TreeGrafter"/>
</dbReference>
<dbReference type="GO" id="GO:0030983">
    <property type="term" value="F:mismatched DNA binding"/>
    <property type="evidence" value="ECO:0007669"/>
    <property type="project" value="InterPro"/>
</dbReference>
<dbReference type="PANTHER" id="PTHR11361">
    <property type="entry name" value="DNA MISMATCH REPAIR PROTEIN MUTS FAMILY MEMBER"/>
    <property type="match status" value="1"/>
</dbReference>
<keyword evidence="3" id="KW-0238">DNA-binding</keyword>
<feature type="transmembrane region" description="Helical" evidence="4">
    <location>
        <begin position="28"/>
        <end position="45"/>
    </location>
</feature>
<dbReference type="Proteomes" id="UP000306808">
    <property type="component" value="Unassembled WGS sequence"/>
</dbReference>
<evidence type="ECO:0000256" key="2">
    <source>
        <dbReference type="ARBA" id="ARBA00022840"/>
    </source>
</evidence>
<dbReference type="GO" id="GO:0006298">
    <property type="term" value="P:mismatch repair"/>
    <property type="evidence" value="ECO:0007669"/>
    <property type="project" value="InterPro"/>
</dbReference>
<comment type="caution">
    <text evidence="6">The sequence shown here is derived from an EMBL/GenBank/DDBJ whole genome shotgun (WGS) entry which is preliminary data.</text>
</comment>
<keyword evidence="7" id="KW-1185">Reference proteome</keyword>
<organism evidence="6 7">
    <name type="scientific">Sphingobacterium olei</name>
    <dbReference type="NCBI Taxonomy" id="2571155"/>
    <lineage>
        <taxon>Bacteria</taxon>
        <taxon>Pseudomonadati</taxon>
        <taxon>Bacteroidota</taxon>
        <taxon>Sphingobacteriia</taxon>
        <taxon>Sphingobacteriales</taxon>
        <taxon>Sphingobacteriaceae</taxon>
        <taxon>Sphingobacterium</taxon>
    </lineage>
</organism>
<keyword evidence="4" id="KW-0812">Transmembrane</keyword>
<evidence type="ECO:0000256" key="4">
    <source>
        <dbReference type="SAM" id="Phobius"/>
    </source>
</evidence>
<dbReference type="Gene3D" id="1.10.1420.10">
    <property type="match status" value="1"/>
</dbReference>
<accession>A0A4U0P174</accession>
<dbReference type="RefSeq" id="WP_136901639.1">
    <property type="nucleotide sequence ID" value="NZ_SUME01000004.1"/>
</dbReference>
<keyword evidence="4" id="KW-0472">Membrane</keyword>
<feature type="domain" description="DNA mismatch repair proteins mutS family" evidence="5">
    <location>
        <begin position="422"/>
        <end position="593"/>
    </location>
</feature>
<dbReference type="GO" id="GO:0005524">
    <property type="term" value="F:ATP binding"/>
    <property type="evidence" value="ECO:0007669"/>
    <property type="project" value="UniProtKB-KW"/>
</dbReference>
<feature type="transmembrane region" description="Helical" evidence="4">
    <location>
        <begin position="51"/>
        <end position="69"/>
    </location>
</feature>
<evidence type="ECO:0000313" key="7">
    <source>
        <dbReference type="Proteomes" id="UP000306808"/>
    </source>
</evidence>
<dbReference type="SUPFAM" id="SSF52540">
    <property type="entry name" value="P-loop containing nucleoside triphosphate hydrolases"/>
    <property type="match status" value="1"/>
</dbReference>
<dbReference type="EMBL" id="SUME01000004">
    <property type="protein sequence ID" value="TJZ60800.1"/>
    <property type="molecule type" value="Genomic_DNA"/>
</dbReference>
<dbReference type="InterPro" id="IPR000432">
    <property type="entry name" value="DNA_mismatch_repair_MutS_C"/>
</dbReference>
<dbReference type="PANTHER" id="PTHR11361:SF99">
    <property type="entry name" value="DNA MISMATCH REPAIR PROTEIN"/>
    <property type="match status" value="1"/>
</dbReference>
<dbReference type="GO" id="GO:0140664">
    <property type="term" value="F:ATP-dependent DNA damage sensor activity"/>
    <property type="evidence" value="ECO:0007669"/>
    <property type="project" value="InterPro"/>
</dbReference>
<evidence type="ECO:0000313" key="6">
    <source>
        <dbReference type="EMBL" id="TJZ60800.1"/>
    </source>
</evidence>
<dbReference type="OrthoDB" id="1097361at2"/>
<dbReference type="InterPro" id="IPR045076">
    <property type="entry name" value="MutS"/>
</dbReference>
<dbReference type="Pfam" id="PF00488">
    <property type="entry name" value="MutS_V"/>
    <property type="match status" value="1"/>
</dbReference>
<evidence type="ECO:0000256" key="1">
    <source>
        <dbReference type="ARBA" id="ARBA00022741"/>
    </source>
</evidence>
<dbReference type="InterPro" id="IPR027417">
    <property type="entry name" value="P-loop_NTPase"/>
</dbReference>
<dbReference type="Gene3D" id="3.40.50.300">
    <property type="entry name" value="P-loop containing nucleotide triphosphate hydrolases"/>
    <property type="match status" value="1"/>
</dbReference>
<dbReference type="SMART" id="SM00534">
    <property type="entry name" value="MUTSac"/>
    <property type="match status" value="1"/>
</dbReference>
<evidence type="ECO:0000259" key="5">
    <source>
        <dbReference type="SMART" id="SM00534"/>
    </source>
</evidence>
<proteinExistence type="predicted"/>
<dbReference type="AlphaFoldDB" id="A0A4U0P174"/>
<protein>
    <submittedName>
        <fullName evidence="6">DNA mismatch repair protein MutS</fullName>
    </submittedName>
</protein>
<keyword evidence="4" id="KW-1133">Transmembrane helix</keyword>
<evidence type="ECO:0000256" key="3">
    <source>
        <dbReference type="ARBA" id="ARBA00023125"/>
    </source>
</evidence>
<sequence length="605" mass="68278">MKEFYNRNITTTEAELVVIEKKVNANSLFRLAVILVGGTILFKIFQLNDVLLLFVTVIAIILLFSYLILRQSKLEKKREEKRAFLRVNRNEIDLVQGHVNIYSNGEQFDDGKHPYISDLDIFGPHSLFEKINRSATPDGVERLASWFLKSANKEIICSRQKASAEIAEKKEWAQHLQTKLLFNLGQKINIKTFLTTYLGDKSLNFGSSFMKIYVPIAPLLFLVGGVLSIFLHPIWGSLAILGLVHLCWAMALGGKVGYFSSRIDKIGTTLVAYSDAIQLIEKEKFSAELTINLQEELKTDHAEKKLSQAFRELGNLVDKLDARNNILVGAILNIIFLWDFRQVLSIVKWKENYEGNIVHAFDIIADFEALLALSALKRNMPDWTTPVILDNYLEEGMHAEDINHPLIPVDQAVANNYDARTHRVALVTGSNMAGKSTFLRTIGINAVLAYAGAVVCAKRFKLPIYRLVTYMRIKDSLNESTSTFKAELDRMKFILGIVEVADDSFFLIDEMLRGTNSVDKYLGSRAVIKKLIAMKGKGMVATHDLQLATLEGEYPSILQNYHFDIQIKEGEMLFDYKLKDGQCTVFNASLLLKGIGIDVDNTNFT</sequence>
<keyword evidence="1" id="KW-0547">Nucleotide-binding</keyword>
<gene>
    <name evidence="6" type="ORF">FAZ15_12525</name>
</gene>
<feature type="transmembrane region" description="Helical" evidence="4">
    <location>
        <begin position="238"/>
        <end position="258"/>
    </location>
</feature>
<feature type="transmembrane region" description="Helical" evidence="4">
    <location>
        <begin position="212"/>
        <end position="232"/>
    </location>
</feature>
<keyword evidence="2" id="KW-0067">ATP-binding</keyword>
<name>A0A4U0P174_9SPHI</name>